<accession>A0A5A8C8S8</accession>
<evidence type="ECO:0000313" key="9">
    <source>
        <dbReference type="Proteomes" id="UP000323011"/>
    </source>
</evidence>
<dbReference type="InterPro" id="IPR000612">
    <property type="entry name" value="PMP3"/>
</dbReference>
<dbReference type="Pfam" id="PF01679">
    <property type="entry name" value="Pmp3"/>
    <property type="match status" value="2"/>
</dbReference>
<name>A0A5A8C8S8_CAFRO</name>
<feature type="transmembrane region" description="Helical" evidence="6">
    <location>
        <begin position="78"/>
        <end position="97"/>
    </location>
</feature>
<dbReference type="PANTHER" id="PTHR21659">
    <property type="entry name" value="HYDROPHOBIC PROTEIN RCI2 LOW TEMPERATURE AND SALT RESPONSIVE PROTEIN LTI6 -RELATED"/>
    <property type="match status" value="1"/>
</dbReference>
<feature type="transmembrane region" description="Helical" evidence="6">
    <location>
        <begin position="34"/>
        <end position="57"/>
    </location>
</feature>
<evidence type="ECO:0000256" key="3">
    <source>
        <dbReference type="ARBA" id="ARBA00022692"/>
    </source>
</evidence>
<evidence type="ECO:0000256" key="2">
    <source>
        <dbReference type="ARBA" id="ARBA00009530"/>
    </source>
</evidence>
<dbReference type="Proteomes" id="UP000323011">
    <property type="component" value="Unassembled WGS sequence"/>
</dbReference>
<feature type="signal peptide" evidence="7">
    <location>
        <begin position="1"/>
        <end position="22"/>
    </location>
</feature>
<dbReference type="AlphaFoldDB" id="A0A5A8C8S8"/>
<evidence type="ECO:0000256" key="4">
    <source>
        <dbReference type="ARBA" id="ARBA00022989"/>
    </source>
</evidence>
<keyword evidence="3 6" id="KW-0812">Transmembrane</keyword>
<keyword evidence="4 6" id="KW-1133">Transmembrane helix</keyword>
<protein>
    <submittedName>
        <fullName evidence="8">Uncharacterized protein</fullName>
    </submittedName>
</protein>
<evidence type="ECO:0000256" key="1">
    <source>
        <dbReference type="ARBA" id="ARBA00004370"/>
    </source>
</evidence>
<keyword evidence="9" id="KW-1185">Reference proteome</keyword>
<feature type="transmembrane region" description="Helical" evidence="6">
    <location>
        <begin position="109"/>
        <end position="135"/>
    </location>
</feature>
<comment type="subcellular location">
    <subcellularLocation>
        <location evidence="1">Membrane</location>
    </subcellularLocation>
</comment>
<comment type="similarity">
    <text evidence="2">Belongs to the UPF0057 (PMP3) family.</text>
</comment>
<evidence type="ECO:0000256" key="5">
    <source>
        <dbReference type="ARBA" id="ARBA00023136"/>
    </source>
</evidence>
<gene>
    <name evidence="8" type="ORF">FNF29_06797</name>
</gene>
<evidence type="ECO:0000256" key="6">
    <source>
        <dbReference type="SAM" id="Phobius"/>
    </source>
</evidence>
<proteinExistence type="inferred from homology"/>
<evidence type="ECO:0000256" key="7">
    <source>
        <dbReference type="SAM" id="SignalP"/>
    </source>
</evidence>
<keyword evidence="7" id="KW-0732">Signal</keyword>
<keyword evidence="5 6" id="KW-0472">Membrane</keyword>
<comment type="caution">
    <text evidence="8">The sequence shown here is derived from an EMBL/GenBank/DDBJ whole genome shotgun (WGS) entry which is preliminary data.</text>
</comment>
<reference evidence="8 9" key="1">
    <citation type="submission" date="2019-07" db="EMBL/GenBank/DDBJ databases">
        <title>Genomes of Cafeteria roenbergensis.</title>
        <authorList>
            <person name="Fischer M.G."/>
            <person name="Hackl T."/>
            <person name="Roman M."/>
        </authorList>
    </citation>
    <scope>NUCLEOTIDE SEQUENCE [LARGE SCALE GENOMIC DNA]</scope>
    <source>
        <strain evidence="8 9">BVI</strain>
    </source>
</reference>
<evidence type="ECO:0000313" key="8">
    <source>
        <dbReference type="EMBL" id="KAA0148261.1"/>
    </source>
</evidence>
<sequence length="145" mass="15969">MARSTCVCIMLFVLSILLPPLAVFVDEPRCNDEFFINFLLSLALWLPGVVHANWVIFCGGKGKLKASLRCDTTIQDRVMDVLVLLCCFILPPLGILLKQRRCTVDAFAAIILCAFFWFPAVIFAIMVAFCGLSCAKAAPAPEPKV</sequence>
<dbReference type="EMBL" id="VLTN01000055">
    <property type="protein sequence ID" value="KAA0148261.1"/>
    <property type="molecule type" value="Genomic_DNA"/>
</dbReference>
<dbReference type="GO" id="GO:0016020">
    <property type="term" value="C:membrane"/>
    <property type="evidence" value="ECO:0007669"/>
    <property type="project" value="UniProtKB-SubCell"/>
</dbReference>
<feature type="chain" id="PRO_5023084555" evidence="7">
    <location>
        <begin position="23"/>
        <end position="145"/>
    </location>
</feature>
<organism evidence="8 9">
    <name type="scientific">Cafeteria roenbergensis</name>
    <name type="common">Marine flagellate</name>
    <dbReference type="NCBI Taxonomy" id="33653"/>
    <lineage>
        <taxon>Eukaryota</taxon>
        <taxon>Sar</taxon>
        <taxon>Stramenopiles</taxon>
        <taxon>Bigyra</taxon>
        <taxon>Opalozoa</taxon>
        <taxon>Bicosoecida</taxon>
        <taxon>Cafeteriaceae</taxon>
        <taxon>Cafeteria</taxon>
    </lineage>
</organism>
<dbReference type="PANTHER" id="PTHR21659:SF42">
    <property type="entry name" value="UPF0057 MEMBRANE PROTEIN ZK632.10-RELATED"/>
    <property type="match status" value="1"/>
</dbReference>